<evidence type="ECO:0000256" key="2">
    <source>
        <dbReference type="ARBA" id="ARBA00023125"/>
    </source>
</evidence>
<dbReference type="Gene3D" id="1.10.10.10">
    <property type="entry name" value="Winged helix-like DNA-binding domain superfamily/Winged helix DNA-binding domain"/>
    <property type="match status" value="1"/>
</dbReference>
<dbReference type="PANTHER" id="PTHR43132">
    <property type="entry name" value="ARSENICAL RESISTANCE OPERON REPRESSOR ARSR-RELATED"/>
    <property type="match status" value="1"/>
</dbReference>
<proteinExistence type="predicted"/>
<gene>
    <name evidence="5" type="primary">sdpR_17</name>
    <name evidence="5" type="ORF">GALL_469430</name>
</gene>
<dbReference type="EMBL" id="MLJW01003726">
    <property type="protein sequence ID" value="OIQ71439.1"/>
    <property type="molecule type" value="Genomic_DNA"/>
</dbReference>
<keyword evidence="3" id="KW-0804">Transcription</keyword>
<evidence type="ECO:0000259" key="4">
    <source>
        <dbReference type="PROSITE" id="PS50987"/>
    </source>
</evidence>
<dbReference type="GO" id="GO:0003677">
    <property type="term" value="F:DNA binding"/>
    <property type="evidence" value="ECO:0007669"/>
    <property type="project" value="UniProtKB-KW"/>
</dbReference>
<name>A0A1J5PUL7_9ZZZZ</name>
<comment type="caution">
    <text evidence="5">The sequence shown here is derived from an EMBL/GenBank/DDBJ whole genome shotgun (WGS) entry which is preliminary data.</text>
</comment>
<dbReference type="InterPro" id="IPR036388">
    <property type="entry name" value="WH-like_DNA-bd_sf"/>
</dbReference>
<keyword evidence="2" id="KW-0238">DNA-binding</keyword>
<dbReference type="PRINTS" id="PR00778">
    <property type="entry name" value="HTHARSR"/>
</dbReference>
<dbReference type="NCBIfam" id="NF033788">
    <property type="entry name" value="HTH_metalloreg"/>
    <property type="match status" value="1"/>
</dbReference>
<sequence length="112" mass="12317">MNEKAGNHATDVSPIEELARTFAACTPLFFALGETARQQILLLLTQSEELNVNQLAERLPLSRPAISHHLKILRQAGLVAVRQAGVENYYSLTADDALDLLKRFVAEVEASC</sequence>
<accession>A0A1J5PUL7</accession>
<dbReference type="GO" id="GO:0003700">
    <property type="term" value="F:DNA-binding transcription factor activity"/>
    <property type="evidence" value="ECO:0007669"/>
    <property type="project" value="InterPro"/>
</dbReference>
<keyword evidence="1" id="KW-0805">Transcription regulation</keyword>
<dbReference type="InterPro" id="IPR011991">
    <property type="entry name" value="ArsR-like_HTH"/>
</dbReference>
<evidence type="ECO:0000256" key="1">
    <source>
        <dbReference type="ARBA" id="ARBA00023015"/>
    </source>
</evidence>
<organism evidence="5">
    <name type="scientific">mine drainage metagenome</name>
    <dbReference type="NCBI Taxonomy" id="410659"/>
    <lineage>
        <taxon>unclassified sequences</taxon>
        <taxon>metagenomes</taxon>
        <taxon>ecological metagenomes</taxon>
    </lineage>
</organism>
<dbReference type="AlphaFoldDB" id="A0A1J5PUL7"/>
<dbReference type="InterPro" id="IPR001845">
    <property type="entry name" value="HTH_ArsR_DNA-bd_dom"/>
</dbReference>
<evidence type="ECO:0000313" key="5">
    <source>
        <dbReference type="EMBL" id="OIQ71439.1"/>
    </source>
</evidence>
<dbReference type="PANTHER" id="PTHR43132:SF6">
    <property type="entry name" value="HTH-TYPE TRANSCRIPTIONAL REPRESSOR CZRA"/>
    <property type="match status" value="1"/>
</dbReference>
<dbReference type="InterPro" id="IPR051011">
    <property type="entry name" value="Metal_resp_trans_reg"/>
</dbReference>
<dbReference type="PROSITE" id="PS50987">
    <property type="entry name" value="HTH_ARSR_2"/>
    <property type="match status" value="1"/>
</dbReference>
<dbReference type="SUPFAM" id="SSF46785">
    <property type="entry name" value="Winged helix' DNA-binding domain"/>
    <property type="match status" value="1"/>
</dbReference>
<reference evidence="5" key="1">
    <citation type="submission" date="2016-10" db="EMBL/GenBank/DDBJ databases">
        <title>Sequence of Gallionella enrichment culture.</title>
        <authorList>
            <person name="Poehlein A."/>
            <person name="Muehling M."/>
            <person name="Daniel R."/>
        </authorList>
    </citation>
    <scope>NUCLEOTIDE SEQUENCE</scope>
</reference>
<dbReference type="CDD" id="cd00090">
    <property type="entry name" value="HTH_ARSR"/>
    <property type="match status" value="1"/>
</dbReference>
<feature type="domain" description="HTH arsR-type" evidence="4">
    <location>
        <begin position="15"/>
        <end position="112"/>
    </location>
</feature>
<dbReference type="InterPro" id="IPR036390">
    <property type="entry name" value="WH_DNA-bd_sf"/>
</dbReference>
<evidence type="ECO:0000256" key="3">
    <source>
        <dbReference type="ARBA" id="ARBA00023163"/>
    </source>
</evidence>
<dbReference type="Pfam" id="PF01022">
    <property type="entry name" value="HTH_5"/>
    <property type="match status" value="1"/>
</dbReference>
<dbReference type="SMART" id="SM00418">
    <property type="entry name" value="HTH_ARSR"/>
    <property type="match status" value="1"/>
</dbReference>
<protein>
    <submittedName>
        <fullName evidence="5">Transcriptional repressor SdpR</fullName>
    </submittedName>
</protein>